<comment type="similarity">
    <text evidence="2">Belongs to the dolichyldiphosphatase family.</text>
</comment>
<feature type="transmembrane region" description="Helical" evidence="2">
    <location>
        <begin position="32"/>
        <end position="53"/>
    </location>
</feature>
<comment type="function">
    <text evidence="2">Required for efficient N-glycosylation. Necessary for maintaining optimal levels of dolichol-linked oligosaccharides. Hydrolyzes dolichyl pyrophosphate at a very high rate and dolichyl monophosphate at a much lower rate. Does not act on phosphatidate.</text>
</comment>
<feature type="non-terminal residue" evidence="4">
    <location>
        <position position="121"/>
    </location>
</feature>
<dbReference type="PANTHER" id="PTHR11247:SF1">
    <property type="entry name" value="DOLICHYLDIPHOSPHATASE 1"/>
    <property type="match status" value="1"/>
</dbReference>
<reference evidence="4" key="1">
    <citation type="submission" date="2014-05" db="EMBL/GenBank/DDBJ databases">
        <authorList>
            <person name="Chronopoulou M."/>
        </authorList>
    </citation>
    <scope>NUCLEOTIDE SEQUENCE</scope>
    <source>
        <tissue evidence="4">Whole organism</tissue>
    </source>
</reference>
<dbReference type="PANTHER" id="PTHR11247">
    <property type="entry name" value="PALMITOYL-PROTEIN THIOESTERASE/DOLICHYLDIPHOSPHATASE 1"/>
    <property type="match status" value="1"/>
</dbReference>
<keyword evidence="2" id="KW-0472">Membrane</keyword>
<feature type="transmembrane region" description="Helical" evidence="2">
    <location>
        <begin position="104"/>
        <end position="120"/>
    </location>
</feature>
<evidence type="ECO:0000259" key="3">
    <source>
        <dbReference type="Pfam" id="PF01569"/>
    </source>
</evidence>
<keyword evidence="1 2" id="KW-0378">Hydrolase</keyword>
<evidence type="ECO:0000256" key="2">
    <source>
        <dbReference type="RuleBase" id="RU367078"/>
    </source>
</evidence>
<evidence type="ECO:0000313" key="4">
    <source>
        <dbReference type="EMBL" id="CDW26867.1"/>
    </source>
</evidence>
<dbReference type="OrthoDB" id="302705at2759"/>
<dbReference type="Pfam" id="PF01569">
    <property type="entry name" value="PAP2"/>
    <property type="match status" value="1"/>
</dbReference>
<dbReference type="AlphaFoldDB" id="A0A0K2TMP9"/>
<feature type="transmembrane region" description="Helical" evidence="2">
    <location>
        <begin position="60"/>
        <end position="76"/>
    </location>
</feature>
<comment type="catalytic activity">
    <reaction evidence="2">
        <text>a di-trans,poly-cis-dolichyl diphosphate + H2O = a di-trans,poly-cis-dolichyl phosphate + phosphate + H(+)</text>
        <dbReference type="Rhea" id="RHEA:14385"/>
        <dbReference type="Rhea" id="RHEA-COMP:19498"/>
        <dbReference type="Rhea" id="RHEA-COMP:19506"/>
        <dbReference type="ChEBI" id="CHEBI:15377"/>
        <dbReference type="ChEBI" id="CHEBI:15378"/>
        <dbReference type="ChEBI" id="CHEBI:43474"/>
        <dbReference type="ChEBI" id="CHEBI:57497"/>
        <dbReference type="ChEBI" id="CHEBI:57683"/>
        <dbReference type="EC" id="3.6.1.43"/>
    </reaction>
</comment>
<keyword evidence="2" id="KW-1133">Transmembrane helix</keyword>
<dbReference type="UniPathway" id="UPA00378"/>
<comment type="pathway">
    <text evidence="2">Protein modification; protein glycosylation.</text>
</comment>
<dbReference type="GO" id="GO:0047874">
    <property type="term" value="F:dolichyldiphosphatase activity"/>
    <property type="evidence" value="ECO:0007669"/>
    <property type="project" value="UniProtKB-UniRule"/>
</dbReference>
<comment type="subcellular location">
    <subcellularLocation>
        <location evidence="2">Endoplasmic reticulum membrane</location>
        <topology evidence="2">Multi-pass membrane protein</topology>
    </subcellularLocation>
</comment>
<protein>
    <recommendedName>
        <fullName evidence="2">Dolichyldiphosphatase</fullName>
        <ecNumber evidence="2">3.6.1.43</ecNumber>
    </recommendedName>
</protein>
<keyword evidence="2" id="KW-0812">Transmembrane</keyword>
<dbReference type="GO" id="GO:0005789">
    <property type="term" value="C:endoplasmic reticulum membrane"/>
    <property type="evidence" value="ECO:0007669"/>
    <property type="project" value="UniProtKB-SubCell"/>
</dbReference>
<evidence type="ECO:0000256" key="1">
    <source>
        <dbReference type="ARBA" id="ARBA00022801"/>
    </source>
</evidence>
<organism evidence="4">
    <name type="scientific">Lepeophtheirus salmonis</name>
    <name type="common">Salmon louse</name>
    <name type="synonym">Caligus salmonis</name>
    <dbReference type="NCBI Taxonomy" id="72036"/>
    <lineage>
        <taxon>Eukaryota</taxon>
        <taxon>Metazoa</taxon>
        <taxon>Ecdysozoa</taxon>
        <taxon>Arthropoda</taxon>
        <taxon>Crustacea</taxon>
        <taxon>Multicrustacea</taxon>
        <taxon>Hexanauplia</taxon>
        <taxon>Copepoda</taxon>
        <taxon>Siphonostomatoida</taxon>
        <taxon>Caligidae</taxon>
        <taxon>Lepeophtheirus</taxon>
    </lineage>
</organism>
<accession>A0A0K2TMP9</accession>
<dbReference type="SUPFAM" id="SSF48317">
    <property type="entry name" value="Acid phosphatase/Vanadium-dependent haloperoxidase"/>
    <property type="match status" value="1"/>
</dbReference>
<dbReference type="EC" id="3.6.1.43" evidence="2"/>
<dbReference type="GO" id="GO:0008610">
    <property type="term" value="P:lipid biosynthetic process"/>
    <property type="evidence" value="ECO:0007669"/>
    <property type="project" value="TreeGrafter"/>
</dbReference>
<feature type="domain" description="Phosphatidic acid phosphatase type 2/haloperoxidase" evidence="3">
    <location>
        <begin position="60"/>
        <end position="117"/>
    </location>
</feature>
<dbReference type="EMBL" id="HACA01009506">
    <property type="protein sequence ID" value="CDW26867.1"/>
    <property type="molecule type" value="Transcribed_RNA"/>
</dbReference>
<keyword evidence="2" id="KW-0256">Endoplasmic reticulum</keyword>
<name>A0A0K2TMP9_LEPSM</name>
<proteinExistence type="inferred from homology"/>
<dbReference type="GO" id="GO:0006487">
    <property type="term" value="P:protein N-linked glycosylation"/>
    <property type="evidence" value="ECO:0007669"/>
    <property type="project" value="UniProtKB-UniRule"/>
</dbReference>
<dbReference type="InterPro" id="IPR036938">
    <property type="entry name" value="PAP2/HPO_sf"/>
</dbReference>
<sequence>MSEFESNSEPLKWKSFQLTYIEYVEGDLWGKILAVLSLSPLVIALFFMTAFFIRRDLHTLTYGIGIIVNNILNTILKKTIKEPRPIKRTEIFEEYGMPSSHSQFMWFFYFYFVLFIIFRVH</sequence>
<dbReference type="InterPro" id="IPR000326">
    <property type="entry name" value="PAP2/HPO"/>
</dbReference>